<reference evidence="8" key="2">
    <citation type="submission" date="2020-09" db="EMBL/GenBank/DDBJ databases">
        <authorList>
            <person name="Sun Q."/>
            <person name="Kim S."/>
        </authorList>
    </citation>
    <scope>NUCLEOTIDE SEQUENCE</scope>
    <source>
        <strain evidence="8">KCTC 23077</strain>
    </source>
</reference>
<dbReference type="PANTHER" id="PTHR34138:SF1">
    <property type="entry name" value="CELL SHAPE-DETERMINING PROTEIN MREC"/>
    <property type="match status" value="1"/>
</dbReference>
<accession>A0A918T4B4</accession>
<dbReference type="Proteomes" id="UP000646426">
    <property type="component" value="Unassembled WGS sequence"/>
</dbReference>
<gene>
    <name evidence="8" type="ORF">GCM10007067_21130</name>
</gene>
<dbReference type="GO" id="GO:0005886">
    <property type="term" value="C:plasma membrane"/>
    <property type="evidence" value="ECO:0007669"/>
    <property type="project" value="TreeGrafter"/>
</dbReference>
<evidence type="ECO:0000256" key="1">
    <source>
        <dbReference type="ARBA" id="ARBA00009369"/>
    </source>
</evidence>
<keyword evidence="3" id="KW-0133">Cell shape</keyword>
<dbReference type="InterPro" id="IPR042177">
    <property type="entry name" value="Cell/Rod_1"/>
</dbReference>
<evidence type="ECO:0000313" key="9">
    <source>
        <dbReference type="Proteomes" id="UP000646426"/>
    </source>
</evidence>
<feature type="coiled-coil region" evidence="5">
    <location>
        <begin position="68"/>
        <end position="126"/>
    </location>
</feature>
<feature type="compositionally biased region" description="Low complexity" evidence="6">
    <location>
        <begin position="409"/>
        <end position="430"/>
    </location>
</feature>
<sequence>MPYAGPSPAARGDVTGTLRLMAYLAVALVLVVLDHRGGWLHRARSEATVLVQPLWALAGWPARVTGQLAEDAGTLARLTEENRELRRQALFDRARMARMQTVAADNARLRELLDAAQRNRLDAQLAPILDVDLDPTRQRLVLDAGSRDGVRAGQAVIDAGGLVGQVVQVTPLQATVLLVTDPDHAVPVSVARNGVRLVAYGRGRSDRLALENVPLSSDVKVGDVLVTSGLGGRFPPGFAVGTVTALQPDHSRAFLVGDLTPAAAIDRGREVLLLRAAPRRVDPVDVNAATGAAGEGGSAGEKAGTSGAAAPSAPVTPLRPDAVPPRAGAASPTASPSSSPSATTVPAPAGAPAATAPRQAAPQAATTPRPVAPRRATPTTIAAPSAAAPPAATRSTTAPPATALPPAAPTASAEPTAAEPVTAPPATAEPQPAPPDDGGDR</sequence>
<evidence type="ECO:0000256" key="5">
    <source>
        <dbReference type="SAM" id="Coils"/>
    </source>
</evidence>
<comment type="caution">
    <text evidence="8">The sequence shown here is derived from an EMBL/GenBank/DDBJ whole genome shotgun (WGS) entry which is preliminary data.</text>
</comment>
<comment type="similarity">
    <text evidence="1">Belongs to the MreC family.</text>
</comment>
<dbReference type="Pfam" id="PF04085">
    <property type="entry name" value="MreC"/>
    <property type="match status" value="1"/>
</dbReference>
<name>A0A918T4B4_9GAMM</name>
<dbReference type="EMBL" id="BMYD01000003">
    <property type="protein sequence ID" value="GHA82864.1"/>
    <property type="molecule type" value="Genomic_DNA"/>
</dbReference>
<evidence type="ECO:0000256" key="3">
    <source>
        <dbReference type="ARBA" id="ARBA00022960"/>
    </source>
</evidence>
<evidence type="ECO:0000256" key="6">
    <source>
        <dbReference type="SAM" id="MobiDB-lite"/>
    </source>
</evidence>
<proteinExistence type="inferred from homology"/>
<evidence type="ECO:0000256" key="2">
    <source>
        <dbReference type="ARBA" id="ARBA00013855"/>
    </source>
</evidence>
<protein>
    <recommendedName>
        <fullName evidence="2">Cell shape-determining protein MreC</fullName>
    </recommendedName>
    <alternativeName>
        <fullName evidence="4">Cell shape protein MreC</fullName>
    </alternativeName>
</protein>
<reference evidence="8" key="1">
    <citation type="journal article" date="2014" name="Int. J. Syst. Evol. Microbiol.">
        <title>Complete genome sequence of Corynebacterium casei LMG S-19264T (=DSM 44701T), isolated from a smear-ripened cheese.</title>
        <authorList>
            <consortium name="US DOE Joint Genome Institute (JGI-PGF)"/>
            <person name="Walter F."/>
            <person name="Albersmeier A."/>
            <person name="Kalinowski J."/>
            <person name="Ruckert C."/>
        </authorList>
    </citation>
    <scope>NUCLEOTIDE SEQUENCE</scope>
    <source>
        <strain evidence="8">KCTC 23077</strain>
    </source>
</reference>
<dbReference type="Gene3D" id="2.40.10.350">
    <property type="entry name" value="Rod shape-determining protein MreC, domain 2"/>
    <property type="match status" value="1"/>
</dbReference>
<dbReference type="PANTHER" id="PTHR34138">
    <property type="entry name" value="CELL SHAPE-DETERMINING PROTEIN MREC"/>
    <property type="match status" value="1"/>
</dbReference>
<feature type="domain" description="Rod shape-determining protein MreC beta-barrel core" evidence="7">
    <location>
        <begin position="129"/>
        <end position="274"/>
    </location>
</feature>
<feature type="region of interest" description="Disordered" evidence="6">
    <location>
        <begin position="288"/>
        <end position="441"/>
    </location>
</feature>
<dbReference type="InterPro" id="IPR055342">
    <property type="entry name" value="MreC_beta-barrel_core"/>
</dbReference>
<dbReference type="GO" id="GO:0008360">
    <property type="term" value="P:regulation of cell shape"/>
    <property type="evidence" value="ECO:0007669"/>
    <property type="project" value="UniProtKB-KW"/>
</dbReference>
<evidence type="ECO:0000256" key="4">
    <source>
        <dbReference type="ARBA" id="ARBA00032089"/>
    </source>
</evidence>
<evidence type="ECO:0000259" key="7">
    <source>
        <dbReference type="Pfam" id="PF04085"/>
    </source>
</evidence>
<organism evidence="8 9">
    <name type="scientific">Cognatilysobacter bugurensis</name>
    <dbReference type="NCBI Taxonomy" id="543356"/>
    <lineage>
        <taxon>Bacteria</taxon>
        <taxon>Pseudomonadati</taxon>
        <taxon>Pseudomonadota</taxon>
        <taxon>Gammaproteobacteria</taxon>
        <taxon>Lysobacterales</taxon>
        <taxon>Lysobacteraceae</taxon>
        <taxon>Cognatilysobacter</taxon>
    </lineage>
</organism>
<keyword evidence="9" id="KW-1185">Reference proteome</keyword>
<dbReference type="AlphaFoldDB" id="A0A918T4B4"/>
<evidence type="ECO:0000313" key="8">
    <source>
        <dbReference type="EMBL" id="GHA82864.1"/>
    </source>
</evidence>
<dbReference type="InterPro" id="IPR042175">
    <property type="entry name" value="Cell/Rod_MreC_2"/>
</dbReference>
<dbReference type="RefSeq" id="WP_189456302.1">
    <property type="nucleotide sequence ID" value="NZ_BMYD01000003.1"/>
</dbReference>
<feature type="compositionally biased region" description="Low complexity" evidence="6">
    <location>
        <begin position="300"/>
        <end position="316"/>
    </location>
</feature>
<keyword evidence="5" id="KW-0175">Coiled coil</keyword>
<dbReference type="Gene3D" id="2.40.10.340">
    <property type="entry name" value="Rod shape-determining protein MreC, domain 1"/>
    <property type="match status" value="1"/>
</dbReference>
<dbReference type="NCBIfam" id="TIGR00219">
    <property type="entry name" value="mreC"/>
    <property type="match status" value="1"/>
</dbReference>
<feature type="compositionally biased region" description="Low complexity" evidence="6">
    <location>
        <begin position="324"/>
        <end position="401"/>
    </location>
</feature>
<dbReference type="InterPro" id="IPR007221">
    <property type="entry name" value="MreC"/>
</dbReference>